<dbReference type="GO" id="GO:0005840">
    <property type="term" value="C:ribosome"/>
    <property type="evidence" value="ECO:0007669"/>
    <property type="project" value="UniProtKB-KW"/>
</dbReference>
<evidence type="ECO:0000256" key="1">
    <source>
        <dbReference type="ARBA" id="ARBA00008889"/>
    </source>
</evidence>
<evidence type="ECO:0000256" key="4">
    <source>
        <dbReference type="ARBA" id="ARBA00035707"/>
    </source>
</evidence>
<dbReference type="FunFam" id="3.30.70.1730:FF:000012">
    <property type="entry name" value="Mitochondrial Ribosomal Protein, Large"/>
    <property type="match status" value="1"/>
</dbReference>
<comment type="similarity">
    <text evidence="1">Belongs to the universal ribosomal protein uL10 family.</text>
</comment>
<dbReference type="AlphaFoldDB" id="A0A6J2YN69"/>
<dbReference type="GeneID" id="115889541"/>
<evidence type="ECO:0000313" key="8">
    <source>
        <dbReference type="RefSeq" id="XP_030765433.1"/>
    </source>
</evidence>
<evidence type="ECO:0000256" key="2">
    <source>
        <dbReference type="ARBA" id="ARBA00022980"/>
    </source>
</evidence>
<evidence type="ECO:0000256" key="3">
    <source>
        <dbReference type="ARBA" id="ARBA00023274"/>
    </source>
</evidence>
<dbReference type="FunCoup" id="A0A6J2YN69">
    <property type="interactions" value="733"/>
</dbReference>
<dbReference type="CTD" id="124995"/>
<keyword evidence="2 8" id="KW-0689">Ribosomal protein</keyword>
<organism evidence="7 8">
    <name type="scientific">Sitophilus oryzae</name>
    <name type="common">Rice weevil</name>
    <name type="synonym">Curculio oryzae</name>
    <dbReference type="NCBI Taxonomy" id="7048"/>
    <lineage>
        <taxon>Eukaryota</taxon>
        <taxon>Metazoa</taxon>
        <taxon>Ecdysozoa</taxon>
        <taxon>Arthropoda</taxon>
        <taxon>Hexapoda</taxon>
        <taxon>Insecta</taxon>
        <taxon>Pterygota</taxon>
        <taxon>Neoptera</taxon>
        <taxon>Endopterygota</taxon>
        <taxon>Coleoptera</taxon>
        <taxon>Polyphaga</taxon>
        <taxon>Cucujiformia</taxon>
        <taxon>Curculionidae</taxon>
        <taxon>Dryophthorinae</taxon>
        <taxon>Sitophilus</taxon>
    </lineage>
</organism>
<keyword evidence="3" id="KW-0687">Ribonucleoprotein</keyword>
<dbReference type="GO" id="GO:1990904">
    <property type="term" value="C:ribonucleoprotein complex"/>
    <property type="evidence" value="ECO:0007669"/>
    <property type="project" value="UniProtKB-KW"/>
</dbReference>
<evidence type="ECO:0000256" key="6">
    <source>
        <dbReference type="ARBA" id="ARBA00038782"/>
    </source>
</evidence>
<dbReference type="SUPFAM" id="SSF160369">
    <property type="entry name" value="Ribosomal protein L10-like"/>
    <property type="match status" value="1"/>
</dbReference>
<comment type="subunit">
    <text evidence="6">Component of the mitochondrial ribosome large subunit (39S) which comprises a 16S rRNA and about 50 distinct proteins.</text>
</comment>
<evidence type="ECO:0000313" key="7">
    <source>
        <dbReference type="Proteomes" id="UP000504635"/>
    </source>
</evidence>
<gene>
    <name evidence="8" type="primary">LOC115889541</name>
</gene>
<dbReference type="Proteomes" id="UP000504635">
    <property type="component" value="Unplaced"/>
</dbReference>
<dbReference type="InterPro" id="IPR043141">
    <property type="entry name" value="Ribosomal_uL10-like_sf"/>
</dbReference>
<name>A0A6J2YN69_SITOR</name>
<sequence length="242" mass="28214">MSLAARNAICKAFTPSIQIKRFRGKINIQKPKPPHFERAKYLALAKPWFLPQDTDKKRCGNLKKLDFHKQKEENPFQRILSQELYRWFKTSKLVAFCHYNPMTKDDEYKAYMLLHKEKMHFKKYGKETLEMAVKGTPYEAVLDFYVSHNITIFSPEPEIKKLLKILRRFPQLILLAGIYENKLISKEELVYYSNIPNIQAAQATLVQTLNSAGTQLVSNLNSHQSTLVSHIDQRANQLQKGE</sequence>
<protein>
    <recommendedName>
        <fullName evidence="4">Large ribosomal subunit protein uL10m</fullName>
    </recommendedName>
    <alternativeName>
        <fullName evidence="5">39S ribosomal protein L10, mitochondrial</fullName>
    </alternativeName>
</protein>
<dbReference type="InParanoid" id="A0A6J2YN69"/>
<dbReference type="RefSeq" id="XP_030765433.1">
    <property type="nucleotide sequence ID" value="XM_030909573.1"/>
</dbReference>
<dbReference type="Gene3D" id="3.30.70.1730">
    <property type="match status" value="1"/>
</dbReference>
<keyword evidence="7" id="KW-1185">Reference proteome</keyword>
<dbReference type="InterPro" id="IPR047865">
    <property type="entry name" value="Ribosomal_uL10_bac_type"/>
</dbReference>
<dbReference type="OrthoDB" id="360689at2759"/>
<accession>A0A6J2YN69</accession>
<evidence type="ECO:0000256" key="5">
    <source>
        <dbReference type="ARBA" id="ARBA00035716"/>
    </source>
</evidence>
<reference evidence="8" key="1">
    <citation type="submission" date="2025-08" db="UniProtKB">
        <authorList>
            <consortium name="RefSeq"/>
        </authorList>
    </citation>
    <scope>IDENTIFICATION</scope>
    <source>
        <tissue evidence="8">Gonads</tissue>
    </source>
</reference>
<dbReference type="PANTHER" id="PTHR11560">
    <property type="entry name" value="39S RIBOSOMAL PROTEIN L10, MITOCHONDRIAL"/>
    <property type="match status" value="1"/>
</dbReference>
<dbReference type="KEGG" id="soy:115889541"/>
<proteinExistence type="inferred from homology"/>